<name>A0A8T0R293_PANVG</name>
<keyword evidence="3" id="KW-1185">Reference proteome</keyword>
<comment type="caution">
    <text evidence="2">The sequence shown here is derived from an EMBL/GenBank/DDBJ whole genome shotgun (WGS) entry which is preliminary data.</text>
</comment>
<reference evidence="2" key="1">
    <citation type="submission" date="2020-05" db="EMBL/GenBank/DDBJ databases">
        <title>WGS assembly of Panicum virgatum.</title>
        <authorList>
            <person name="Lovell J.T."/>
            <person name="Jenkins J."/>
            <person name="Shu S."/>
            <person name="Juenger T.E."/>
            <person name="Schmutz J."/>
        </authorList>
    </citation>
    <scope>NUCLEOTIDE SEQUENCE</scope>
    <source>
        <strain evidence="2">AP13</strain>
    </source>
</reference>
<evidence type="ECO:0000313" key="2">
    <source>
        <dbReference type="EMBL" id="KAG2579315.1"/>
    </source>
</evidence>
<feature type="region of interest" description="Disordered" evidence="1">
    <location>
        <begin position="1"/>
        <end position="88"/>
    </location>
</feature>
<feature type="compositionally biased region" description="Basic residues" evidence="1">
    <location>
        <begin position="271"/>
        <end position="286"/>
    </location>
</feature>
<feature type="region of interest" description="Disordered" evidence="1">
    <location>
        <begin position="122"/>
        <end position="383"/>
    </location>
</feature>
<feature type="compositionally biased region" description="Pro residues" evidence="1">
    <location>
        <begin position="349"/>
        <end position="358"/>
    </location>
</feature>
<proteinExistence type="predicted"/>
<accession>A0A8T0R293</accession>
<gene>
    <name evidence="2" type="ORF">PVAP13_6NG274303</name>
</gene>
<feature type="compositionally biased region" description="Basic and acidic residues" evidence="1">
    <location>
        <begin position="32"/>
        <end position="44"/>
    </location>
</feature>
<organism evidence="2 3">
    <name type="scientific">Panicum virgatum</name>
    <name type="common">Blackwell switchgrass</name>
    <dbReference type="NCBI Taxonomy" id="38727"/>
    <lineage>
        <taxon>Eukaryota</taxon>
        <taxon>Viridiplantae</taxon>
        <taxon>Streptophyta</taxon>
        <taxon>Embryophyta</taxon>
        <taxon>Tracheophyta</taxon>
        <taxon>Spermatophyta</taxon>
        <taxon>Magnoliopsida</taxon>
        <taxon>Liliopsida</taxon>
        <taxon>Poales</taxon>
        <taxon>Poaceae</taxon>
        <taxon>PACMAD clade</taxon>
        <taxon>Panicoideae</taxon>
        <taxon>Panicodae</taxon>
        <taxon>Paniceae</taxon>
        <taxon>Panicinae</taxon>
        <taxon>Panicum</taxon>
        <taxon>Panicum sect. Hiantes</taxon>
    </lineage>
</organism>
<feature type="compositionally biased region" description="Basic and acidic residues" evidence="1">
    <location>
        <begin position="218"/>
        <end position="228"/>
    </location>
</feature>
<protein>
    <submittedName>
        <fullName evidence="2">Uncharacterized protein</fullName>
    </submittedName>
</protein>
<feature type="compositionally biased region" description="Basic and acidic residues" evidence="1">
    <location>
        <begin position="153"/>
        <end position="166"/>
    </location>
</feature>
<dbReference type="EMBL" id="CM029048">
    <property type="protein sequence ID" value="KAG2579315.1"/>
    <property type="molecule type" value="Genomic_DNA"/>
</dbReference>
<dbReference type="AlphaFoldDB" id="A0A8T0R293"/>
<dbReference type="Proteomes" id="UP000823388">
    <property type="component" value="Chromosome 6N"/>
</dbReference>
<evidence type="ECO:0000313" key="3">
    <source>
        <dbReference type="Proteomes" id="UP000823388"/>
    </source>
</evidence>
<evidence type="ECO:0000256" key="1">
    <source>
        <dbReference type="SAM" id="MobiDB-lite"/>
    </source>
</evidence>
<sequence length="383" mass="40520">MDGGRDPPSFTAPRHGKTRATPGLTEVTPDQEGPRGYHENHHAAASDQPGCPLGHPGGTRAGRTTPDHPEMLGSTRQVGGSVRARPGRACSATAVTEAAAELRGRSARDLAVGSLGRQRREVRPWELHHGGAKTLAHPDPSGDGGGGQCSPWNRDDAARRPGAREAIRHHKIPGLVHVPPPSQPCAGNSLGLPGRASRQMDLSRDRRAQPIRAPRASSGEEHGKEKNACSEPAASGLPPQCTGYAMRDETSPSARKAGGRASDRASLSRGARAHHGRRRPANRSRGMKGTCRATAGAGSAPAPRRQDLVWPPTDPERPGAPSRAPAPKTAGAGRWHRVGIVTRARAPPSSRPTPPARPDPTKNLPLQQSWHLRSMFHRPAQAS</sequence>